<evidence type="ECO:0000313" key="4">
    <source>
        <dbReference type="Proteomes" id="UP000182444"/>
    </source>
</evidence>
<comment type="similarity">
    <text evidence="1">Belongs to the CoA-transferase III family.</text>
</comment>
<dbReference type="PANTHER" id="PTHR48228">
    <property type="entry name" value="SUCCINYL-COA--D-CITRAMALATE COA-TRANSFERASE"/>
    <property type="match status" value="1"/>
</dbReference>
<protein>
    <submittedName>
        <fullName evidence="3">CoA-transferase family III domain-containing protein</fullName>
    </submittedName>
</protein>
<name>A0A1H6Q273_YARLL</name>
<dbReference type="GeneID" id="2908133"/>
<dbReference type="Proteomes" id="UP000256601">
    <property type="component" value="Unassembled WGS sequence"/>
</dbReference>
<dbReference type="eggNOG" id="KOG3957">
    <property type="taxonomic scope" value="Eukaryota"/>
</dbReference>
<dbReference type="InterPro" id="IPR023606">
    <property type="entry name" value="CoA-Trfase_III_dom_1_sf"/>
</dbReference>
<dbReference type="Pfam" id="PF02515">
    <property type="entry name" value="CoA_transf_3"/>
    <property type="match status" value="1"/>
</dbReference>
<dbReference type="EMBL" id="CP017558">
    <property type="protein sequence ID" value="AOW07842.1"/>
    <property type="molecule type" value="Genomic_DNA"/>
</dbReference>
<dbReference type="InterPro" id="IPR050509">
    <property type="entry name" value="CoA-transferase_III"/>
</dbReference>
<dbReference type="VEuPathDB" id="FungiDB:YALI1_F36321g"/>
<evidence type="ECO:0000313" key="2">
    <source>
        <dbReference type="EMBL" id="AOW07842.1"/>
    </source>
</evidence>
<dbReference type="OrthoDB" id="5863171at2759"/>
<evidence type="ECO:0000256" key="1">
    <source>
        <dbReference type="ARBA" id="ARBA00008383"/>
    </source>
</evidence>
<dbReference type="Gene3D" id="3.40.50.10540">
    <property type="entry name" value="Crotonobetainyl-coa:carnitine coa-transferase, domain 1"/>
    <property type="match status" value="1"/>
</dbReference>
<reference evidence="3 5" key="2">
    <citation type="submission" date="2018-07" db="EMBL/GenBank/DDBJ databases">
        <title>Draft Genome Assemblies for Five Robust Yarrowia lipolytica Strains Exhibiting High Lipid Production and Pentose Sugar Utilization and Sugar Alcohol Secretion from Undetoxified Lignocellulosic Biomass Hydrolysates.</title>
        <authorList>
            <consortium name="DOE Joint Genome Institute"/>
            <person name="Walker C."/>
            <person name="Ryu S."/>
            <person name="Na H."/>
            <person name="Zane M."/>
            <person name="LaButti K."/>
            <person name="Lipzen A."/>
            <person name="Haridas S."/>
            <person name="Barry K."/>
            <person name="Grigoriev I.V."/>
            <person name="Quarterman J."/>
            <person name="Slininger P."/>
            <person name="Dien B."/>
            <person name="Trinh C.T."/>
        </authorList>
    </citation>
    <scope>NUCLEOTIDE SEQUENCE [LARGE SCALE GENOMIC DNA]</scope>
    <source>
        <strain evidence="3 5">YB392</strain>
    </source>
</reference>
<dbReference type="InterPro" id="IPR003673">
    <property type="entry name" value="CoA-Trfase_fam_III"/>
</dbReference>
<evidence type="ECO:0000313" key="3">
    <source>
        <dbReference type="EMBL" id="RDW23381.1"/>
    </source>
</evidence>
<sequence>MEVFNDIANRFKLPQNKVKLIGDQYSGPPSSFRIATLAQGLIAAVAAVSLELMSTENKVATVDTLHSVAEFHSEQLLTCDGKKIPSSSLYPIGGHHKTRDGWVRIHDGYTHHIKGSYELATGKEMVSRDPKVLKAELADALLKWKAVDFETEAAKRRLPVSAVRSYSEWDEDKNVDLLDFPVTITKTGDSSVIPLNGPLALSGEKVLELNRVIAAPVCGKVLAAHGADNTWVTSPNLPTAPELDVEFTKGKRRVNLDLENEEDMKTLWDMIEETDMFIQSYAPGSLEKRLGLPLKDIHTRNKSIIVGTLSAYGLGEWHDKKGFDSLVQAASGMNVSEGEYFGLDLGVPKPCPCQVLDHAAGYFLALGLMISRLRQTHEGGSYMVEVSLAGVMAYLRKLGQSADYIDAPVLTSELLQGTDILQEEDSQFGNLSFVSHPIRIGGVELNWNMSKWDS</sequence>
<dbReference type="PANTHER" id="PTHR48228:SF4">
    <property type="entry name" value="BLR3030 PROTEIN"/>
    <property type="match status" value="1"/>
</dbReference>
<dbReference type="GO" id="GO:0016740">
    <property type="term" value="F:transferase activity"/>
    <property type="evidence" value="ECO:0007669"/>
    <property type="project" value="UniProtKB-KW"/>
</dbReference>
<gene>
    <name evidence="3" type="ORF">B0I71DRAFT_136055</name>
    <name evidence="2" type="ORF">YALI1_F36321g</name>
</gene>
<dbReference type="OMA" id="RFWRTAD"/>
<reference evidence="2 4" key="1">
    <citation type="journal article" date="2016" name="PLoS ONE">
        <title>Sequence Assembly of Yarrowia lipolytica Strain W29/CLIB89 Shows Transposable Element Diversity.</title>
        <authorList>
            <person name="Magnan C."/>
            <person name="Yu J."/>
            <person name="Chang I."/>
            <person name="Jahn E."/>
            <person name="Kanomata Y."/>
            <person name="Wu J."/>
            <person name="Zeller M."/>
            <person name="Oakes M."/>
            <person name="Baldi P."/>
            <person name="Sandmeyer S."/>
        </authorList>
    </citation>
    <scope>NUCLEOTIDE SEQUENCE [LARGE SCALE GENOMIC DNA]</scope>
    <source>
        <strain evidence="2">CLIB89</strain>
        <strain evidence="4">CLIB89(W29)</strain>
    </source>
</reference>
<accession>A0A1H6Q273</accession>
<proteinExistence type="inferred from homology"/>
<dbReference type="EMBL" id="KZ859089">
    <property type="protein sequence ID" value="RDW23381.1"/>
    <property type="molecule type" value="Genomic_DNA"/>
</dbReference>
<dbReference type="Proteomes" id="UP000182444">
    <property type="component" value="Chromosome 1F"/>
</dbReference>
<dbReference type="KEGG" id="yli:2908133"/>
<dbReference type="RefSeq" id="XP_505997.1">
    <property type="nucleotide sequence ID" value="XM_505997.1"/>
</dbReference>
<dbReference type="AlphaFoldDB" id="A0A1H6Q273"/>
<dbReference type="VEuPathDB" id="FungiDB:YALI0_F28589g"/>
<organism evidence="2 4">
    <name type="scientific">Yarrowia lipolytica</name>
    <name type="common">Candida lipolytica</name>
    <dbReference type="NCBI Taxonomy" id="4952"/>
    <lineage>
        <taxon>Eukaryota</taxon>
        <taxon>Fungi</taxon>
        <taxon>Dikarya</taxon>
        <taxon>Ascomycota</taxon>
        <taxon>Saccharomycotina</taxon>
        <taxon>Dipodascomycetes</taxon>
        <taxon>Dipodascales</taxon>
        <taxon>Dipodascales incertae sedis</taxon>
        <taxon>Yarrowia</taxon>
    </lineage>
</organism>
<keyword evidence="3" id="KW-0808">Transferase</keyword>
<evidence type="ECO:0000313" key="5">
    <source>
        <dbReference type="Proteomes" id="UP000256601"/>
    </source>
</evidence>
<dbReference type="SUPFAM" id="SSF89796">
    <property type="entry name" value="CoA-transferase family III (CaiB/BaiF)"/>
    <property type="match status" value="2"/>
</dbReference>